<keyword evidence="1" id="KW-0472">Membrane</keyword>
<dbReference type="NCBIfam" id="TIGR02878">
    <property type="entry name" value="spore_ypjB"/>
    <property type="match status" value="1"/>
</dbReference>
<feature type="signal peptide" evidence="2">
    <location>
        <begin position="1"/>
        <end position="23"/>
    </location>
</feature>
<keyword evidence="1" id="KW-0812">Transmembrane</keyword>
<dbReference type="Proteomes" id="UP000199159">
    <property type="component" value="Unassembled WGS sequence"/>
</dbReference>
<keyword evidence="4" id="KW-1185">Reference proteome</keyword>
<evidence type="ECO:0000256" key="2">
    <source>
        <dbReference type="SAM" id="SignalP"/>
    </source>
</evidence>
<dbReference type="RefSeq" id="WP_090852855.1">
    <property type="nucleotide sequence ID" value="NZ_FNJU01000003.1"/>
</dbReference>
<protein>
    <submittedName>
        <fullName evidence="3">Sporulation protein YpjB</fullName>
    </submittedName>
</protein>
<feature type="chain" id="PRO_5011467277" evidence="2">
    <location>
        <begin position="24"/>
        <end position="264"/>
    </location>
</feature>
<dbReference type="AlphaFoldDB" id="A0A1H0TKZ0"/>
<evidence type="ECO:0000256" key="1">
    <source>
        <dbReference type="SAM" id="Phobius"/>
    </source>
</evidence>
<feature type="transmembrane region" description="Helical" evidence="1">
    <location>
        <begin position="226"/>
        <end position="246"/>
    </location>
</feature>
<dbReference type="InterPro" id="IPR014231">
    <property type="entry name" value="Spore_YpjB"/>
</dbReference>
<sequence length="264" mass="30935">MRCLKIVYVLMILIIGFPISSHANGHDHWGKLDQISDQALQLVKQERYEEAKGMLDYFSEEFLKVNLDNQNYSMDELRVITVTHDDALEAINSTSLTLEERVKSVTQFRLVIDAIRSEHQPLWTEMEYSIMTTFNQMKETVVEGNNQTYQNQLDQFISKYDMIHPSLKVDVSPLTVQRLDSHISFLDSYRNEGLKTSTRLQQMEQMELDLRTIFDNMSEDEADPSLIWVMISTGSVIILTLSYVAWRKYKGDKHRRIKQRDLEE</sequence>
<keyword evidence="2" id="KW-0732">Signal</keyword>
<name>A0A1H0TKZ0_9BACI</name>
<accession>A0A1H0TKZ0</accession>
<dbReference type="EMBL" id="FNJU01000003">
    <property type="protein sequence ID" value="SDP54714.1"/>
    <property type="molecule type" value="Genomic_DNA"/>
</dbReference>
<proteinExistence type="predicted"/>
<keyword evidence="1" id="KW-1133">Transmembrane helix</keyword>
<evidence type="ECO:0000313" key="3">
    <source>
        <dbReference type="EMBL" id="SDP54714.1"/>
    </source>
</evidence>
<dbReference type="Pfam" id="PF09577">
    <property type="entry name" value="Spore_YpjB"/>
    <property type="match status" value="1"/>
</dbReference>
<dbReference type="OrthoDB" id="2988195at2"/>
<evidence type="ECO:0000313" key="4">
    <source>
        <dbReference type="Proteomes" id="UP000199159"/>
    </source>
</evidence>
<organism evidence="3 4">
    <name type="scientific">Litchfieldia salsa</name>
    <dbReference type="NCBI Taxonomy" id="930152"/>
    <lineage>
        <taxon>Bacteria</taxon>
        <taxon>Bacillati</taxon>
        <taxon>Bacillota</taxon>
        <taxon>Bacilli</taxon>
        <taxon>Bacillales</taxon>
        <taxon>Bacillaceae</taxon>
        <taxon>Litchfieldia</taxon>
    </lineage>
</organism>
<gene>
    <name evidence="3" type="ORF">SAMN05216565_103597</name>
</gene>
<dbReference type="STRING" id="930152.SAMN05216565_103597"/>
<reference evidence="4" key="1">
    <citation type="submission" date="2016-10" db="EMBL/GenBank/DDBJ databases">
        <authorList>
            <person name="Varghese N."/>
            <person name="Submissions S."/>
        </authorList>
    </citation>
    <scope>NUCLEOTIDE SEQUENCE [LARGE SCALE GENOMIC DNA]</scope>
    <source>
        <strain evidence="4">IBRC-M10078</strain>
    </source>
</reference>